<accession>A0A812AWF2</accession>
<dbReference type="Proteomes" id="UP000597762">
    <property type="component" value="Unassembled WGS sequence"/>
</dbReference>
<dbReference type="OrthoDB" id="6257894at2759"/>
<name>A0A812AWF2_ACAPH</name>
<evidence type="ECO:0000256" key="1">
    <source>
        <dbReference type="ARBA" id="ARBA00034118"/>
    </source>
</evidence>
<evidence type="ECO:0000313" key="3">
    <source>
        <dbReference type="EMBL" id="CAE1159367.1"/>
    </source>
</evidence>
<proteinExistence type="inferred from homology"/>
<comment type="similarity">
    <text evidence="1">Belongs to the learning-associated protein family.</text>
</comment>
<dbReference type="AlphaFoldDB" id="A0A812AWF2"/>
<keyword evidence="4" id="KW-1185">Reference proteome</keyword>
<dbReference type="InterPro" id="IPR018784">
    <property type="entry name" value="LLPH-like"/>
</dbReference>
<evidence type="ECO:0000313" key="4">
    <source>
        <dbReference type="Proteomes" id="UP000597762"/>
    </source>
</evidence>
<feature type="region of interest" description="Disordered" evidence="2">
    <location>
        <begin position="80"/>
        <end position="102"/>
    </location>
</feature>
<reference evidence="3" key="1">
    <citation type="submission" date="2021-01" db="EMBL/GenBank/DDBJ databases">
        <authorList>
            <person name="Li R."/>
            <person name="Bekaert M."/>
        </authorList>
    </citation>
    <scope>NUCLEOTIDE SEQUENCE</scope>
    <source>
        <strain evidence="3">Farmed</strain>
    </source>
</reference>
<organism evidence="3 4">
    <name type="scientific">Acanthosepion pharaonis</name>
    <name type="common">Pharaoh cuttlefish</name>
    <name type="synonym">Sepia pharaonis</name>
    <dbReference type="NCBI Taxonomy" id="158019"/>
    <lineage>
        <taxon>Eukaryota</taxon>
        <taxon>Metazoa</taxon>
        <taxon>Spiralia</taxon>
        <taxon>Lophotrochozoa</taxon>
        <taxon>Mollusca</taxon>
        <taxon>Cephalopoda</taxon>
        <taxon>Coleoidea</taxon>
        <taxon>Decapodiformes</taxon>
        <taxon>Sepiida</taxon>
        <taxon>Sepiina</taxon>
        <taxon>Sepiidae</taxon>
        <taxon>Acanthosepion</taxon>
    </lineage>
</organism>
<evidence type="ECO:0000256" key="2">
    <source>
        <dbReference type="SAM" id="MobiDB-lite"/>
    </source>
</evidence>
<dbReference type="Pfam" id="PF10169">
    <property type="entry name" value="LLPH"/>
    <property type="match status" value="1"/>
</dbReference>
<sequence length="153" mass="18211">MLSWNTRNARVSFFNQVFSTKMAKSIHSKHKIKMRNEKRKRYYVRELNNLKKLVTEREARRTLGEYSNMKTADQIALERKQQKLEKEKAKNPEAVKEENDVNMDEEKVVRVYDKSMKDHFVGTNSSVNDVSTQYFDNGIMTTYDDRDGYQKKL</sequence>
<dbReference type="EMBL" id="CAHIKZ030000195">
    <property type="protein sequence ID" value="CAE1159367.1"/>
    <property type="molecule type" value="Genomic_DNA"/>
</dbReference>
<comment type="caution">
    <text evidence="3">The sequence shown here is derived from an EMBL/GenBank/DDBJ whole genome shotgun (WGS) entry which is preliminary data.</text>
</comment>
<protein>
    <submittedName>
        <fullName evidence="3">Uncharacterized protein</fullName>
    </submittedName>
</protein>
<gene>
    <name evidence="3" type="ORF">SPHA_5935</name>
</gene>